<evidence type="ECO:0000256" key="1">
    <source>
        <dbReference type="SAM" id="Phobius"/>
    </source>
</evidence>
<keyword evidence="3" id="KW-1185">Reference proteome</keyword>
<evidence type="ECO:0000313" key="2">
    <source>
        <dbReference type="EMBL" id="PWK72497.1"/>
    </source>
</evidence>
<feature type="transmembrane region" description="Helical" evidence="1">
    <location>
        <begin position="48"/>
        <end position="66"/>
    </location>
</feature>
<dbReference type="AlphaFoldDB" id="A0A316H057"/>
<keyword evidence="1" id="KW-0812">Transmembrane</keyword>
<name>A0A316H057_9SPHI</name>
<evidence type="ECO:0000313" key="3">
    <source>
        <dbReference type="Proteomes" id="UP000245678"/>
    </source>
</evidence>
<keyword evidence="1" id="KW-0472">Membrane</keyword>
<comment type="caution">
    <text evidence="2">The sequence shown here is derived from an EMBL/GenBank/DDBJ whole genome shotgun (WGS) entry which is preliminary data.</text>
</comment>
<organism evidence="2 3">
    <name type="scientific">Mucilaginibacter oryzae</name>
    <dbReference type="NCBI Taxonomy" id="468058"/>
    <lineage>
        <taxon>Bacteria</taxon>
        <taxon>Pseudomonadati</taxon>
        <taxon>Bacteroidota</taxon>
        <taxon>Sphingobacteriia</taxon>
        <taxon>Sphingobacteriales</taxon>
        <taxon>Sphingobacteriaceae</taxon>
        <taxon>Mucilaginibacter</taxon>
    </lineage>
</organism>
<protein>
    <submittedName>
        <fullName evidence="2">Uncharacterized protein</fullName>
    </submittedName>
</protein>
<accession>A0A316H057</accession>
<proteinExistence type="predicted"/>
<dbReference type="EMBL" id="QGHA01000012">
    <property type="protein sequence ID" value="PWK72497.1"/>
    <property type="molecule type" value="Genomic_DNA"/>
</dbReference>
<reference evidence="2 3" key="1">
    <citation type="submission" date="2018-05" db="EMBL/GenBank/DDBJ databases">
        <title>Genomic Encyclopedia of Archaeal and Bacterial Type Strains, Phase II (KMG-II): from individual species to whole genera.</title>
        <authorList>
            <person name="Goeker M."/>
        </authorList>
    </citation>
    <scope>NUCLEOTIDE SEQUENCE [LARGE SCALE GENOMIC DNA]</scope>
    <source>
        <strain evidence="2 3">DSM 19975</strain>
    </source>
</reference>
<sequence length="131" mass="15416">MVMFIRGISTRIFTNQRITQIFLLHHDSCNSFNCVQLAKYSCKNSSNYPYRVLLFSCLMVMFIRGISTRIFTNQRITQIFLLHHDSCNSFNFVKLAKHSCKNSSNYPYRVLLFSCLMVMFIRGISTRIFTN</sequence>
<keyword evidence="1" id="KW-1133">Transmembrane helix</keyword>
<gene>
    <name evidence="2" type="ORF">LX99_04354</name>
</gene>
<dbReference type="Proteomes" id="UP000245678">
    <property type="component" value="Unassembled WGS sequence"/>
</dbReference>
<feature type="transmembrane region" description="Helical" evidence="1">
    <location>
        <begin position="106"/>
        <end position="125"/>
    </location>
</feature>